<dbReference type="Pfam" id="PF00225">
    <property type="entry name" value="Kinesin"/>
    <property type="match status" value="1"/>
</dbReference>
<evidence type="ECO:0000256" key="4">
    <source>
        <dbReference type="ARBA" id="ARBA00023212"/>
    </source>
</evidence>
<dbReference type="GO" id="GO:0007018">
    <property type="term" value="P:microtubule-based movement"/>
    <property type="evidence" value="ECO:0007669"/>
    <property type="project" value="InterPro"/>
</dbReference>
<evidence type="ECO:0000256" key="7">
    <source>
        <dbReference type="SAM" id="Coils"/>
    </source>
</evidence>
<evidence type="ECO:0000256" key="6">
    <source>
        <dbReference type="RuleBase" id="RU000394"/>
    </source>
</evidence>
<dbReference type="InterPro" id="IPR036961">
    <property type="entry name" value="Kinesin_motor_dom_sf"/>
</dbReference>
<dbReference type="PRINTS" id="PR00380">
    <property type="entry name" value="KINESINHEAVY"/>
</dbReference>
<dbReference type="GO" id="GO:0005524">
    <property type="term" value="F:ATP binding"/>
    <property type="evidence" value="ECO:0007669"/>
    <property type="project" value="UniProtKB-UniRule"/>
</dbReference>
<proteinExistence type="inferred from homology"/>
<dbReference type="GO" id="GO:0003777">
    <property type="term" value="F:microtubule motor activity"/>
    <property type="evidence" value="ECO:0007669"/>
    <property type="project" value="InterPro"/>
</dbReference>
<dbReference type="Proteomes" id="UP000233556">
    <property type="component" value="Unassembled WGS sequence"/>
</dbReference>
<evidence type="ECO:0000256" key="5">
    <source>
        <dbReference type="PROSITE-ProRule" id="PRU00283"/>
    </source>
</evidence>
<name>A0A2I0T443_LIMLA</name>
<keyword evidence="2 5" id="KW-0547">Nucleotide-binding</keyword>
<evidence type="ECO:0000313" key="11">
    <source>
        <dbReference type="Proteomes" id="UP000233556"/>
    </source>
</evidence>
<keyword evidence="6" id="KW-0493">Microtubule</keyword>
<keyword evidence="11" id="KW-1185">Reference proteome</keyword>
<accession>A0A2I0T443</accession>
<keyword evidence="3 5" id="KW-0067">ATP-binding</keyword>
<dbReference type="Gene3D" id="3.40.850.10">
    <property type="entry name" value="Kinesin motor domain"/>
    <property type="match status" value="1"/>
</dbReference>
<dbReference type="InterPro" id="IPR027417">
    <property type="entry name" value="P-loop_NTPase"/>
</dbReference>
<dbReference type="SMART" id="SM00129">
    <property type="entry name" value="KISc"/>
    <property type="match status" value="1"/>
</dbReference>
<comment type="subcellular location">
    <subcellularLocation>
        <location evidence="1">Cytoplasm</location>
        <location evidence="1">Cytoskeleton</location>
    </subcellularLocation>
</comment>
<dbReference type="GO" id="GO:0005874">
    <property type="term" value="C:microtubule"/>
    <property type="evidence" value="ECO:0007669"/>
    <property type="project" value="UniProtKB-KW"/>
</dbReference>
<reference evidence="11" key="2">
    <citation type="submission" date="2017-12" db="EMBL/GenBank/DDBJ databases">
        <title>Genome sequence of the Bar-tailed Godwit (Limosa lapponica baueri).</title>
        <authorList>
            <person name="Lima N.C.B."/>
            <person name="Parody-Merino A.M."/>
            <person name="Battley P.F."/>
            <person name="Fidler A.E."/>
            <person name="Prosdocimi F."/>
        </authorList>
    </citation>
    <scope>NUCLEOTIDE SEQUENCE [LARGE SCALE GENOMIC DNA]</scope>
</reference>
<comment type="similarity">
    <text evidence="5 6">Belongs to the TRAFAC class myosin-kinesin ATPase superfamily. Kinesin family.</text>
</comment>
<dbReference type="PROSITE" id="PS00411">
    <property type="entry name" value="KINESIN_MOTOR_1"/>
    <property type="match status" value="1"/>
</dbReference>
<evidence type="ECO:0000256" key="1">
    <source>
        <dbReference type="ARBA" id="ARBA00004245"/>
    </source>
</evidence>
<dbReference type="PROSITE" id="PS50067">
    <property type="entry name" value="KINESIN_MOTOR_2"/>
    <property type="match status" value="1"/>
</dbReference>
<dbReference type="OrthoDB" id="3176171at2759"/>
<sequence length="422" mass="46199">MVWGLALSLSAKLERLKRGKEIALTASAASMEVFAYGATGAGKTYTMLGSEKNPGIMYLTMVELYKRIEARKEEKSCEVLVSYQEVYNEQIHDLLEPKGPLAIREDPEKGVVVQGLSFHQPASAEQLLQMLANGNKNRTQHPTDANATSSRSHAIFQIYVKQQDRVGGLARDLQVAKMSLVDLAGSERASVTNAKGERLREGANINRSLLALINVINALADAKSKKTHIPYRDSKLTRLLKDSIGGNCRTIMIAAVSPCALAYEDTYNTLKYANRAKEIKLSLKSNVLSFDCHSSKYAAMCEQLKAEVADLRAKLRAYEDAAQPAESLAPAAALGSSLVELPRLEEAVLKPCLALDEQMEYDGEQQKLEAGWPVRLQLESVEEAPEEIPPSSPKATHQTDVQLEPKTPSCLLQGLSGSQTEK</sequence>
<keyword evidence="5 6" id="KW-0505">Motor protein</keyword>
<dbReference type="InterPro" id="IPR001752">
    <property type="entry name" value="Kinesin_motor_dom"/>
</dbReference>
<dbReference type="GO" id="GO:0008017">
    <property type="term" value="F:microtubule binding"/>
    <property type="evidence" value="ECO:0007669"/>
    <property type="project" value="InterPro"/>
</dbReference>
<dbReference type="EMBL" id="KZ520087">
    <property type="protein sequence ID" value="PKU28559.1"/>
    <property type="molecule type" value="Genomic_DNA"/>
</dbReference>
<reference evidence="11" key="1">
    <citation type="submission" date="2017-11" db="EMBL/GenBank/DDBJ databases">
        <authorList>
            <person name="Lima N.C."/>
            <person name="Parody-Merino A.M."/>
            <person name="Battley P.F."/>
            <person name="Fidler A.E."/>
            <person name="Prosdocimi F."/>
        </authorList>
    </citation>
    <scope>NUCLEOTIDE SEQUENCE [LARGE SCALE GENOMIC DNA]</scope>
</reference>
<dbReference type="PANTHER" id="PTHR47968">
    <property type="entry name" value="CENTROMERE PROTEIN E"/>
    <property type="match status" value="1"/>
</dbReference>
<evidence type="ECO:0000259" key="9">
    <source>
        <dbReference type="PROSITE" id="PS50067"/>
    </source>
</evidence>
<keyword evidence="4" id="KW-0963">Cytoplasm</keyword>
<protein>
    <recommendedName>
        <fullName evidence="6">Kinesin-like protein</fullName>
    </recommendedName>
</protein>
<evidence type="ECO:0000256" key="3">
    <source>
        <dbReference type="ARBA" id="ARBA00022840"/>
    </source>
</evidence>
<gene>
    <name evidence="10" type="ORF">llap_21137</name>
</gene>
<evidence type="ECO:0000313" key="10">
    <source>
        <dbReference type="EMBL" id="PKU28559.1"/>
    </source>
</evidence>
<dbReference type="PANTHER" id="PTHR47968:SF71">
    <property type="entry name" value="KINESIN-LIKE PROTEIN"/>
    <property type="match status" value="1"/>
</dbReference>
<organism evidence="10 11">
    <name type="scientific">Limosa lapponica baueri</name>
    <dbReference type="NCBI Taxonomy" id="1758121"/>
    <lineage>
        <taxon>Eukaryota</taxon>
        <taxon>Metazoa</taxon>
        <taxon>Chordata</taxon>
        <taxon>Craniata</taxon>
        <taxon>Vertebrata</taxon>
        <taxon>Euteleostomi</taxon>
        <taxon>Archelosauria</taxon>
        <taxon>Archosauria</taxon>
        <taxon>Dinosauria</taxon>
        <taxon>Saurischia</taxon>
        <taxon>Theropoda</taxon>
        <taxon>Coelurosauria</taxon>
        <taxon>Aves</taxon>
        <taxon>Neognathae</taxon>
        <taxon>Neoaves</taxon>
        <taxon>Charadriiformes</taxon>
        <taxon>Scolopacidae</taxon>
        <taxon>Limosa</taxon>
    </lineage>
</organism>
<feature type="binding site" evidence="5">
    <location>
        <begin position="37"/>
        <end position="44"/>
    </location>
    <ligand>
        <name>ATP</name>
        <dbReference type="ChEBI" id="CHEBI:30616"/>
    </ligand>
</feature>
<feature type="coiled-coil region" evidence="7">
    <location>
        <begin position="294"/>
        <end position="321"/>
    </location>
</feature>
<dbReference type="InterPro" id="IPR027640">
    <property type="entry name" value="Kinesin-like_fam"/>
</dbReference>
<evidence type="ECO:0000256" key="8">
    <source>
        <dbReference type="SAM" id="MobiDB-lite"/>
    </source>
</evidence>
<feature type="region of interest" description="Disordered" evidence="8">
    <location>
        <begin position="382"/>
        <end position="422"/>
    </location>
</feature>
<evidence type="ECO:0000256" key="2">
    <source>
        <dbReference type="ARBA" id="ARBA00022741"/>
    </source>
</evidence>
<keyword evidence="4" id="KW-0206">Cytoskeleton</keyword>
<keyword evidence="7" id="KW-0175">Coiled coil</keyword>
<dbReference type="AlphaFoldDB" id="A0A2I0T443"/>
<dbReference type="SUPFAM" id="SSF52540">
    <property type="entry name" value="P-loop containing nucleoside triphosphate hydrolases"/>
    <property type="match status" value="1"/>
</dbReference>
<dbReference type="InterPro" id="IPR019821">
    <property type="entry name" value="Kinesin_motor_CS"/>
</dbReference>
<feature type="domain" description="Kinesin motor" evidence="9">
    <location>
        <begin position="1"/>
        <end position="279"/>
    </location>
</feature>